<keyword evidence="5" id="KW-1185">Reference proteome</keyword>
<evidence type="ECO:0000259" key="3">
    <source>
        <dbReference type="Pfam" id="PF00890"/>
    </source>
</evidence>
<proteinExistence type="predicted"/>
<keyword evidence="2" id="KW-0560">Oxidoreductase</keyword>
<organism evidence="4 5">
    <name type="scientific">Thalassorhabdomicrobium marinisediminis</name>
    <dbReference type="NCBI Taxonomy" id="2170577"/>
    <lineage>
        <taxon>Bacteria</taxon>
        <taxon>Pseudomonadati</taxon>
        <taxon>Pseudomonadota</taxon>
        <taxon>Alphaproteobacteria</taxon>
        <taxon>Rhodobacterales</taxon>
        <taxon>Paracoccaceae</taxon>
        <taxon>Thalassorhabdomicrobium</taxon>
    </lineage>
</organism>
<protein>
    <recommendedName>
        <fullName evidence="3">FAD-dependent oxidoreductase 2 FAD-binding domain-containing protein</fullName>
    </recommendedName>
</protein>
<dbReference type="InterPro" id="IPR036188">
    <property type="entry name" value="FAD/NAD-bd_sf"/>
</dbReference>
<feature type="domain" description="FAD-dependent oxidoreductase 2 FAD-binding" evidence="3">
    <location>
        <begin position="39"/>
        <end position="68"/>
    </location>
</feature>
<dbReference type="AlphaFoldDB" id="A0A2T7FZB5"/>
<name>A0A2T7FZB5_9RHOB</name>
<dbReference type="GO" id="GO:0016491">
    <property type="term" value="F:oxidoreductase activity"/>
    <property type="evidence" value="ECO:0007669"/>
    <property type="project" value="UniProtKB-KW"/>
</dbReference>
<evidence type="ECO:0000256" key="2">
    <source>
        <dbReference type="ARBA" id="ARBA00023002"/>
    </source>
</evidence>
<evidence type="ECO:0000313" key="5">
    <source>
        <dbReference type="Proteomes" id="UP000244817"/>
    </source>
</evidence>
<dbReference type="SUPFAM" id="SSF51905">
    <property type="entry name" value="FAD/NAD(P)-binding domain"/>
    <property type="match status" value="1"/>
</dbReference>
<evidence type="ECO:0000256" key="1">
    <source>
        <dbReference type="ARBA" id="ARBA00022630"/>
    </source>
</evidence>
<sequence length="99" mass="10398">MSWTIQRCFAKLFTVAGKGARALTGSGRKAKMGSPGTEVVVIGSGFGGSVAAVRLAEGGAKVTLLVRGPWWDTVPTRSMGITDSTPFPRGARLFTRSVR</sequence>
<evidence type="ECO:0000313" key="4">
    <source>
        <dbReference type="EMBL" id="PVA07499.1"/>
    </source>
</evidence>
<dbReference type="Pfam" id="PF00890">
    <property type="entry name" value="FAD_binding_2"/>
    <property type="match status" value="1"/>
</dbReference>
<keyword evidence="1" id="KW-0285">Flavoprotein</keyword>
<dbReference type="InterPro" id="IPR003953">
    <property type="entry name" value="FAD-dep_OxRdtase_2_FAD-bd"/>
</dbReference>
<dbReference type="EMBL" id="QCYG01000003">
    <property type="protein sequence ID" value="PVA07499.1"/>
    <property type="molecule type" value="Genomic_DNA"/>
</dbReference>
<gene>
    <name evidence="4" type="ORF">DC363_06175</name>
</gene>
<dbReference type="OrthoDB" id="9798604at2"/>
<accession>A0A2T7FZB5</accession>
<dbReference type="Gene3D" id="3.50.50.60">
    <property type="entry name" value="FAD/NAD(P)-binding domain"/>
    <property type="match status" value="1"/>
</dbReference>
<comment type="caution">
    <text evidence="4">The sequence shown here is derived from an EMBL/GenBank/DDBJ whole genome shotgun (WGS) entry which is preliminary data.</text>
</comment>
<dbReference type="RefSeq" id="WP_108640327.1">
    <property type="nucleotide sequence ID" value="NZ_QCYG01000003.1"/>
</dbReference>
<reference evidence="4 5" key="1">
    <citation type="submission" date="2018-04" db="EMBL/GenBank/DDBJ databases">
        <title>Pelagivirga bohaiensis gen. nov., sp. nov., a bacterium isolated from the Bohai Sea.</title>
        <authorList>
            <person name="Ji X."/>
        </authorList>
    </citation>
    <scope>NUCLEOTIDE SEQUENCE [LARGE SCALE GENOMIC DNA]</scope>
    <source>
        <strain evidence="4 5">BH-SD16</strain>
    </source>
</reference>
<dbReference type="Proteomes" id="UP000244817">
    <property type="component" value="Unassembled WGS sequence"/>
</dbReference>